<dbReference type="Proteomes" id="UP001283341">
    <property type="component" value="Unassembled WGS sequence"/>
</dbReference>
<gene>
    <name evidence="2" type="ORF">B0H66DRAFT_535354</name>
</gene>
<sequence length="455" mass="50217">MRTTLHPWRVGSITLALSVLFFFRPALAVLPDGDLPDCEEGKRWDSKDDMGAFWGGSGADDYAVKYIDANVDHSNWTQNLYMELFPDANHADMSCVSWGSQCQLKKTCTDFNNIKKGGLYYLYVSVQNMHNFMVELGHRMEQGIILASLSTGDFKADLGIEDPKNDDTKGYAVATLNILAGALGGAAAPAAFAGPEFAAILGAMAGVVQIIAAAVDGSHVEPTPIKNFDDDVKKAIGQLATQQWDAIDKIVGGVFGRQGSVQEDTVPKSMRRSDIKHPAVSVFSYGVWLLDNPNMDLADGYFEEVSKKLKQAIAWSLAWQARGSTVVLRDDLGQDRCNNKMNAWDAEHSICYDLMNKLSNNDLIGFPDDDALNKIWDKYGMDPMYTMRNSEDCWRTHKDGDKPIEPSANPFNGNELPKCFFAQDVHKGYFKSGKYINLDNKFPGQESGGSWPKSG</sequence>
<evidence type="ECO:0000313" key="3">
    <source>
        <dbReference type="Proteomes" id="UP001283341"/>
    </source>
</evidence>
<reference evidence="2" key="2">
    <citation type="submission" date="2023-06" db="EMBL/GenBank/DDBJ databases">
        <authorList>
            <consortium name="Lawrence Berkeley National Laboratory"/>
            <person name="Haridas S."/>
            <person name="Hensen N."/>
            <person name="Bonometti L."/>
            <person name="Westerberg I."/>
            <person name="Brannstrom I.O."/>
            <person name="Guillou S."/>
            <person name="Cros-Aarteil S."/>
            <person name="Calhoun S."/>
            <person name="Kuo A."/>
            <person name="Mondo S."/>
            <person name="Pangilinan J."/>
            <person name="Riley R."/>
            <person name="Labutti K."/>
            <person name="Andreopoulos B."/>
            <person name="Lipzen A."/>
            <person name="Chen C."/>
            <person name="Yanf M."/>
            <person name="Daum C."/>
            <person name="Ng V."/>
            <person name="Clum A."/>
            <person name="Steindorff A."/>
            <person name="Ohm R."/>
            <person name="Martin F."/>
            <person name="Silar P."/>
            <person name="Natvig D."/>
            <person name="Lalanne C."/>
            <person name="Gautier V."/>
            <person name="Ament-Velasquez S.L."/>
            <person name="Kruys A."/>
            <person name="Hutchinson M.I."/>
            <person name="Powell A.J."/>
            <person name="Barry K."/>
            <person name="Miller A.N."/>
            <person name="Grigoriev I.V."/>
            <person name="Debuchy R."/>
            <person name="Gladieux P."/>
            <person name="Thoren M.H."/>
            <person name="Johannesson H."/>
        </authorList>
    </citation>
    <scope>NUCLEOTIDE SEQUENCE</scope>
    <source>
        <strain evidence="2">CBS 118394</strain>
    </source>
</reference>
<dbReference type="AlphaFoldDB" id="A0AAE0HX20"/>
<evidence type="ECO:0000256" key="1">
    <source>
        <dbReference type="SAM" id="SignalP"/>
    </source>
</evidence>
<name>A0AAE0HX20_9PEZI</name>
<proteinExistence type="predicted"/>
<evidence type="ECO:0000313" key="2">
    <source>
        <dbReference type="EMBL" id="KAK3314440.1"/>
    </source>
</evidence>
<organism evidence="2 3">
    <name type="scientific">Apodospora peruviana</name>
    <dbReference type="NCBI Taxonomy" id="516989"/>
    <lineage>
        <taxon>Eukaryota</taxon>
        <taxon>Fungi</taxon>
        <taxon>Dikarya</taxon>
        <taxon>Ascomycota</taxon>
        <taxon>Pezizomycotina</taxon>
        <taxon>Sordariomycetes</taxon>
        <taxon>Sordariomycetidae</taxon>
        <taxon>Sordariales</taxon>
        <taxon>Lasiosphaeriaceae</taxon>
        <taxon>Apodospora</taxon>
    </lineage>
</organism>
<comment type="caution">
    <text evidence="2">The sequence shown here is derived from an EMBL/GenBank/DDBJ whole genome shotgun (WGS) entry which is preliminary data.</text>
</comment>
<feature type="chain" id="PRO_5042028392" evidence="1">
    <location>
        <begin position="29"/>
        <end position="455"/>
    </location>
</feature>
<dbReference type="EMBL" id="JAUEDM010000006">
    <property type="protein sequence ID" value="KAK3314440.1"/>
    <property type="molecule type" value="Genomic_DNA"/>
</dbReference>
<reference evidence="2" key="1">
    <citation type="journal article" date="2023" name="Mol. Phylogenet. Evol.">
        <title>Genome-scale phylogeny and comparative genomics of the fungal order Sordariales.</title>
        <authorList>
            <person name="Hensen N."/>
            <person name="Bonometti L."/>
            <person name="Westerberg I."/>
            <person name="Brannstrom I.O."/>
            <person name="Guillou S."/>
            <person name="Cros-Aarteil S."/>
            <person name="Calhoun S."/>
            <person name="Haridas S."/>
            <person name="Kuo A."/>
            <person name="Mondo S."/>
            <person name="Pangilinan J."/>
            <person name="Riley R."/>
            <person name="LaButti K."/>
            <person name="Andreopoulos B."/>
            <person name="Lipzen A."/>
            <person name="Chen C."/>
            <person name="Yan M."/>
            <person name="Daum C."/>
            <person name="Ng V."/>
            <person name="Clum A."/>
            <person name="Steindorff A."/>
            <person name="Ohm R.A."/>
            <person name="Martin F."/>
            <person name="Silar P."/>
            <person name="Natvig D.O."/>
            <person name="Lalanne C."/>
            <person name="Gautier V."/>
            <person name="Ament-Velasquez S.L."/>
            <person name="Kruys A."/>
            <person name="Hutchinson M.I."/>
            <person name="Powell A.J."/>
            <person name="Barry K."/>
            <person name="Miller A.N."/>
            <person name="Grigoriev I.V."/>
            <person name="Debuchy R."/>
            <person name="Gladieux P."/>
            <person name="Hiltunen Thoren M."/>
            <person name="Johannesson H."/>
        </authorList>
    </citation>
    <scope>NUCLEOTIDE SEQUENCE</scope>
    <source>
        <strain evidence="2">CBS 118394</strain>
    </source>
</reference>
<keyword evidence="1" id="KW-0732">Signal</keyword>
<feature type="signal peptide" evidence="1">
    <location>
        <begin position="1"/>
        <end position="28"/>
    </location>
</feature>
<keyword evidence="3" id="KW-1185">Reference proteome</keyword>
<accession>A0AAE0HX20</accession>
<protein>
    <submittedName>
        <fullName evidence="2">Uncharacterized protein</fullName>
    </submittedName>
</protein>